<comment type="caution">
    <text evidence="1">The sequence shown here is derived from an EMBL/GenBank/DDBJ whole genome shotgun (WGS) entry which is preliminary data.</text>
</comment>
<dbReference type="STRING" id="85968.GCA_900073015_00607"/>
<name>A0A2G5P739_9MYCO</name>
<dbReference type="RefSeq" id="WP_090585799.1">
    <property type="nucleotide sequence ID" value="NZ_CP104302.1"/>
</dbReference>
<keyword evidence="2" id="KW-1185">Reference proteome</keyword>
<dbReference type="Proteomes" id="UP000230551">
    <property type="component" value="Unassembled WGS sequence"/>
</dbReference>
<organism evidence="1 2">
    <name type="scientific">Mycolicibacterium brumae</name>
    <dbReference type="NCBI Taxonomy" id="85968"/>
    <lineage>
        <taxon>Bacteria</taxon>
        <taxon>Bacillati</taxon>
        <taxon>Actinomycetota</taxon>
        <taxon>Actinomycetes</taxon>
        <taxon>Mycobacteriales</taxon>
        <taxon>Mycobacteriaceae</taxon>
        <taxon>Mycolicibacterium</taxon>
    </lineage>
</organism>
<proteinExistence type="predicted"/>
<dbReference type="OrthoDB" id="4629126at2"/>
<dbReference type="InterPro" id="IPR055585">
    <property type="entry name" value="DUF7161"/>
</dbReference>
<accession>A0A2G5P739</accession>
<sequence length="84" mass="9174">MADVPAGFRPVRWDDSGLRGRRARIIADPGVYYDLPPDEADVVIVDDEPNIYAELTVALPEAADRRLAIHHSCLAVTTGDEADT</sequence>
<dbReference type="Pfam" id="PF23720">
    <property type="entry name" value="DUF7161"/>
    <property type="match status" value="1"/>
</dbReference>
<gene>
    <name evidence="1" type="ORF">CQY22_013875</name>
</gene>
<evidence type="ECO:0000313" key="2">
    <source>
        <dbReference type="Proteomes" id="UP000230551"/>
    </source>
</evidence>
<dbReference type="EMBL" id="PDCN02000019">
    <property type="protein sequence ID" value="PIB74188.1"/>
    <property type="molecule type" value="Genomic_DNA"/>
</dbReference>
<reference evidence="1 2" key="1">
    <citation type="journal article" date="2017" name="Infect. Genet. Evol.">
        <title>The new phylogeny of the genus Mycobacterium: The old and the news.</title>
        <authorList>
            <person name="Tortoli E."/>
            <person name="Fedrizzi T."/>
            <person name="Meehan C.J."/>
            <person name="Trovato A."/>
            <person name="Grottola A."/>
            <person name="Giacobazzi E."/>
            <person name="Serpini G.F."/>
            <person name="Tagliazucchi S."/>
            <person name="Fabio A."/>
            <person name="Bettua C."/>
            <person name="Bertorelli R."/>
            <person name="Frascaro F."/>
            <person name="De Sanctis V."/>
            <person name="Pecorari M."/>
            <person name="Jousson O."/>
            <person name="Segata N."/>
            <person name="Cirillo D.M."/>
        </authorList>
    </citation>
    <scope>NUCLEOTIDE SEQUENCE [LARGE SCALE GENOMIC DNA]</scope>
    <source>
        <strain evidence="1 2">CIP1034565</strain>
    </source>
</reference>
<evidence type="ECO:0000313" key="1">
    <source>
        <dbReference type="EMBL" id="PIB74188.1"/>
    </source>
</evidence>
<protein>
    <submittedName>
        <fullName evidence="1">UbiD family decarboxylase</fullName>
    </submittedName>
</protein>
<dbReference type="AlphaFoldDB" id="A0A2G5P739"/>